<feature type="region of interest" description="Disordered" evidence="1">
    <location>
        <begin position="35"/>
        <end position="66"/>
    </location>
</feature>
<evidence type="ECO:0000313" key="3">
    <source>
        <dbReference type="Proteomes" id="UP000178510"/>
    </source>
</evidence>
<dbReference type="Gene3D" id="2.60.40.420">
    <property type="entry name" value="Cupredoxins - blue copper proteins"/>
    <property type="match status" value="1"/>
</dbReference>
<comment type="caution">
    <text evidence="2">The sequence shown here is derived from an EMBL/GenBank/DDBJ whole genome shotgun (WGS) entry which is preliminary data.</text>
</comment>
<evidence type="ECO:0000313" key="2">
    <source>
        <dbReference type="EMBL" id="OHA03341.1"/>
    </source>
</evidence>
<proteinExistence type="predicted"/>
<accession>A0A1G2KY05</accession>
<protein>
    <submittedName>
        <fullName evidence="2">Uncharacterized protein</fullName>
    </submittedName>
</protein>
<dbReference type="STRING" id="1802274.A3J58_01220"/>
<name>A0A1G2KY05_9BACT</name>
<organism evidence="2 3">
    <name type="scientific">Candidatus Sungbacteria bacterium RIFCSPHIGHO2_02_FULL_52_23</name>
    <dbReference type="NCBI Taxonomy" id="1802274"/>
    <lineage>
        <taxon>Bacteria</taxon>
        <taxon>Candidatus Sungiibacteriota</taxon>
    </lineage>
</organism>
<dbReference type="InterPro" id="IPR008972">
    <property type="entry name" value="Cupredoxin"/>
</dbReference>
<gene>
    <name evidence="2" type="ORF">A3J58_01220</name>
</gene>
<dbReference type="AlphaFoldDB" id="A0A1G2KY05"/>
<sequence length="175" mass="18273">MSNRATIFVVILALLVVAGIIIIGNPSVTSILGISPRTPSGSKPDVSGSIPSAMPEGIKASPSAGDLPPVLGPNASTKEREAFNAALNKLAKEQNTMTIGKKCALSPVVVTVKKDNIQLTVTNGDSIRHNMRIFDEVEIPPGAERAISTKFKTGPGTYGLVCDSVLSGYVMVSDR</sequence>
<reference evidence="2 3" key="1">
    <citation type="journal article" date="2016" name="Nat. Commun.">
        <title>Thousands of microbial genomes shed light on interconnected biogeochemical processes in an aquifer system.</title>
        <authorList>
            <person name="Anantharaman K."/>
            <person name="Brown C.T."/>
            <person name="Hug L.A."/>
            <person name="Sharon I."/>
            <person name="Castelle C.J."/>
            <person name="Probst A.J."/>
            <person name="Thomas B.C."/>
            <person name="Singh A."/>
            <person name="Wilkins M.J."/>
            <person name="Karaoz U."/>
            <person name="Brodie E.L."/>
            <person name="Williams K.H."/>
            <person name="Hubbard S.S."/>
            <person name="Banfield J.F."/>
        </authorList>
    </citation>
    <scope>NUCLEOTIDE SEQUENCE [LARGE SCALE GENOMIC DNA]</scope>
</reference>
<dbReference type="EMBL" id="MHQM01000028">
    <property type="protein sequence ID" value="OHA03341.1"/>
    <property type="molecule type" value="Genomic_DNA"/>
</dbReference>
<evidence type="ECO:0000256" key="1">
    <source>
        <dbReference type="SAM" id="MobiDB-lite"/>
    </source>
</evidence>
<dbReference type="SUPFAM" id="SSF49503">
    <property type="entry name" value="Cupredoxins"/>
    <property type="match status" value="1"/>
</dbReference>
<dbReference type="Proteomes" id="UP000178510">
    <property type="component" value="Unassembled WGS sequence"/>
</dbReference>